<dbReference type="RefSeq" id="WP_234273470.1">
    <property type="nucleotide sequence ID" value="NZ_JABFTT010000005.1"/>
</dbReference>
<feature type="domain" description="Di-haem cytochrome c peroxidase" evidence="1">
    <location>
        <begin position="2"/>
        <end position="97"/>
    </location>
</feature>
<reference evidence="2 3" key="1">
    <citation type="journal article" date="2021" name="Front. Microbiol.">
        <title>Aerobic Denitrification and Heterotrophic Sulfur Oxidation in the Genus Halomonas Revealed by Six Novel Species Characterizations and Genome-Based Analysis.</title>
        <authorList>
            <person name="Wang L."/>
            <person name="Shao Z."/>
        </authorList>
    </citation>
    <scope>NUCLEOTIDE SEQUENCE [LARGE SCALE GENOMIC DNA]</scope>
    <source>
        <strain evidence="2 3">MCCC 1A11036</strain>
    </source>
</reference>
<comment type="caution">
    <text evidence="2">The sequence shown here is derived from an EMBL/GenBank/DDBJ whole genome shotgun (WGS) entry which is preliminary data.</text>
</comment>
<evidence type="ECO:0000313" key="2">
    <source>
        <dbReference type="EMBL" id="MCE8020105.1"/>
    </source>
</evidence>
<dbReference type="Gene3D" id="1.10.760.10">
    <property type="entry name" value="Cytochrome c-like domain"/>
    <property type="match status" value="1"/>
</dbReference>
<dbReference type="Pfam" id="PF03150">
    <property type="entry name" value="CCP_MauG"/>
    <property type="match status" value="1"/>
</dbReference>
<dbReference type="InterPro" id="IPR004852">
    <property type="entry name" value="Di-haem_cyt_c_peroxidsae"/>
</dbReference>
<gene>
    <name evidence="2" type="ORF">HOP51_08245</name>
</gene>
<protein>
    <recommendedName>
        <fullName evidence="1">Di-haem cytochrome c peroxidase domain-containing protein</fullName>
    </recommendedName>
</protein>
<name>A0ABS9AEH6_9GAMM</name>
<evidence type="ECO:0000259" key="1">
    <source>
        <dbReference type="Pfam" id="PF03150"/>
    </source>
</evidence>
<dbReference type="SUPFAM" id="SSF46626">
    <property type="entry name" value="Cytochrome c"/>
    <property type="match status" value="1"/>
</dbReference>
<dbReference type="EMBL" id="JABFTT010000005">
    <property type="protein sequence ID" value="MCE8020105.1"/>
    <property type="molecule type" value="Genomic_DNA"/>
</dbReference>
<proteinExistence type="predicted"/>
<keyword evidence="3" id="KW-1185">Reference proteome</keyword>
<sequence length="106" mass="11690">MRLSSSGEVACANCHFQENWGSDSRERSINAPRGGRTMQSQTVFHSMETPGLRWLADRESGAAQAIGSITGSMGFDQRSNILPVLKEHGYEGLFQELSRMTPSLSR</sequence>
<dbReference type="Proteomes" id="UP001320122">
    <property type="component" value="Unassembled WGS sequence"/>
</dbReference>
<evidence type="ECO:0000313" key="3">
    <source>
        <dbReference type="Proteomes" id="UP001320122"/>
    </source>
</evidence>
<dbReference type="InterPro" id="IPR036909">
    <property type="entry name" value="Cyt_c-like_dom_sf"/>
</dbReference>
<organism evidence="2 3">
    <name type="scientific">Billgrantia zhangzhouensis</name>
    <dbReference type="NCBI Taxonomy" id="2733481"/>
    <lineage>
        <taxon>Bacteria</taxon>
        <taxon>Pseudomonadati</taxon>
        <taxon>Pseudomonadota</taxon>
        <taxon>Gammaproteobacteria</taxon>
        <taxon>Oceanospirillales</taxon>
        <taxon>Halomonadaceae</taxon>
        <taxon>Billgrantia</taxon>
    </lineage>
</organism>
<accession>A0ABS9AEH6</accession>